<evidence type="ECO:0000259" key="1">
    <source>
        <dbReference type="Pfam" id="PF21762"/>
    </source>
</evidence>
<dbReference type="AlphaFoldDB" id="A0A8K0L5P7"/>
<comment type="caution">
    <text evidence="2">The sequence shown here is derived from an EMBL/GenBank/DDBJ whole genome shotgun (WGS) entry which is preliminary data.</text>
</comment>
<feature type="domain" description="Gfd2/YDR514C-like C-terminal" evidence="1">
    <location>
        <begin position="47"/>
        <end position="236"/>
    </location>
</feature>
<gene>
    <name evidence="2" type="ORF">KVT40_003527</name>
</gene>
<dbReference type="GO" id="GO:0005634">
    <property type="term" value="C:nucleus"/>
    <property type="evidence" value="ECO:0007669"/>
    <property type="project" value="TreeGrafter"/>
</dbReference>
<sequence length="265" mass="29248">MAPKDQPDRDEIFDKAQALFGLPQVHNASGAFDPETCTQIRPLRDAVFMAIDIEAGGSDQSKITEVGIAMLDTRVIRRIPPGEGASGWTATILARHYITKDFIELENTKYVKGGTAGTKRGFAYGTSEVISIGKLKNWLRYDLGHPPYPNGEVKERRPIILVGHGVQNDLKFLETMKIRLESDANVVEKIDTQDLCSYRSLPASLQTMLSNLGIDTTASHNAGNDAVRTLEALVKMVFLNTYYPKMLNDALKTTLNPPITSEDLP</sequence>
<dbReference type="InterPro" id="IPR036397">
    <property type="entry name" value="RNaseH_sf"/>
</dbReference>
<protein>
    <recommendedName>
        <fullName evidence="1">Gfd2/YDR514C-like C-terminal domain-containing protein</fullName>
    </recommendedName>
</protein>
<accession>A0A8K0L5P7</accession>
<dbReference type="SUPFAM" id="SSF53098">
    <property type="entry name" value="Ribonuclease H-like"/>
    <property type="match status" value="1"/>
</dbReference>
<dbReference type="PANTHER" id="PTHR28083">
    <property type="entry name" value="GOOD FOR FULL DBP5 ACTIVITY PROTEIN 2"/>
    <property type="match status" value="1"/>
</dbReference>
<organism evidence="2 3">
    <name type="scientific">Elsinoe batatas</name>
    <dbReference type="NCBI Taxonomy" id="2601811"/>
    <lineage>
        <taxon>Eukaryota</taxon>
        <taxon>Fungi</taxon>
        <taxon>Dikarya</taxon>
        <taxon>Ascomycota</taxon>
        <taxon>Pezizomycotina</taxon>
        <taxon>Dothideomycetes</taxon>
        <taxon>Dothideomycetidae</taxon>
        <taxon>Myriangiales</taxon>
        <taxon>Elsinoaceae</taxon>
        <taxon>Elsinoe</taxon>
    </lineage>
</organism>
<reference evidence="2" key="1">
    <citation type="submission" date="2021-07" db="EMBL/GenBank/DDBJ databases">
        <title>Elsinoe batatas strain:CRI-CJ2 Genome sequencing and assembly.</title>
        <authorList>
            <person name="Huang L."/>
        </authorList>
    </citation>
    <scope>NUCLEOTIDE SEQUENCE</scope>
    <source>
        <strain evidence="2">CRI-CJ2</strain>
    </source>
</reference>
<dbReference type="GO" id="GO:0003676">
    <property type="term" value="F:nucleic acid binding"/>
    <property type="evidence" value="ECO:0007669"/>
    <property type="project" value="InterPro"/>
</dbReference>
<dbReference type="Proteomes" id="UP000809789">
    <property type="component" value="Unassembled WGS sequence"/>
</dbReference>
<name>A0A8K0L5P7_9PEZI</name>
<dbReference type="Pfam" id="PF21762">
    <property type="entry name" value="DEDDh_C"/>
    <property type="match status" value="1"/>
</dbReference>
<dbReference type="InterPro" id="IPR012337">
    <property type="entry name" value="RNaseH-like_sf"/>
</dbReference>
<dbReference type="InterPro" id="IPR040151">
    <property type="entry name" value="Gfd2/YDR514C-like"/>
</dbReference>
<proteinExistence type="predicted"/>
<evidence type="ECO:0000313" key="2">
    <source>
        <dbReference type="EMBL" id="KAG8629662.1"/>
    </source>
</evidence>
<dbReference type="InterPro" id="IPR048519">
    <property type="entry name" value="Gfd2/YDR514C-like_C"/>
</dbReference>
<dbReference type="EMBL" id="JAESVG020000003">
    <property type="protein sequence ID" value="KAG8629662.1"/>
    <property type="molecule type" value="Genomic_DNA"/>
</dbReference>
<dbReference type="PANTHER" id="PTHR28083:SF1">
    <property type="entry name" value="GOOD FOR FULL DBP5 ACTIVITY PROTEIN 2"/>
    <property type="match status" value="1"/>
</dbReference>
<dbReference type="OrthoDB" id="5953249at2759"/>
<evidence type="ECO:0000313" key="3">
    <source>
        <dbReference type="Proteomes" id="UP000809789"/>
    </source>
</evidence>
<keyword evidence="3" id="KW-1185">Reference proteome</keyword>
<dbReference type="Gene3D" id="3.30.420.10">
    <property type="entry name" value="Ribonuclease H-like superfamily/Ribonuclease H"/>
    <property type="match status" value="1"/>
</dbReference>